<evidence type="ECO:0000313" key="3">
    <source>
        <dbReference type="EMBL" id="SHJ96286.1"/>
    </source>
</evidence>
<dbReference type="EMBL" id="FRAN01000001">
    <property type="protein sequence ID" value="SHJ96286.1"/>
    <property type="molecule type" value="Genomic_DNA"/>
</dbReference>
<feature type="region of interest" description="Disordered" evidence="1">
    <location>
        <begin position="172"/>
        <end position="192"/>
    </location>
</feature>
<evidence type="ECO:0000313" key="4">
    <source>
        <dbReference type="Proteomes" id="UP000003751"/>
    </source>
</evidence>
<dbReference type="Proteomes" id="UP000184203">
    <property type="component" value="Unassembled WGS sequence"/>
</dbReference>
<dbReference type="EMBL" id="AEMG01000012">
    <property type="protein sequence ID" value="EFW91716.1"/>
    <property type="molecule type" value="Genomic_DNA"/>
</dbReference>
<evidence type="ECO:0000313" key="5">
    <source>
        <dbReference type="Proteomes" id="UP000184203"/>
    </source>
</evidence>
<dbReference type="eggNOG" id="arCOG10133">
    <property type="taxonomic scope" value="Archaea"/>
</dbReference>
<name>E7QUQ9_HALPU</name>
<keyword evidence="5" id="KW-1185">Reference proteome</keyword>
<feature type="compositionally biased region" description="Polar residues" evidence="1">
    <location>
        <begin position="174"/>
        <end position="185"/>
    </location>
</feature>
<sequence length="433" mass="45938">MTDWTVINVADADPGVLDGSKSLNEVLSAHARARTKFVLPEGRYHLDGPFVHNDCEAIAVVGDPHATLIVSDPDQQYCLDVGGDWGVSPGASATTVEIRNLTFDMTADGVGAQAVSARASEDLKIEGVTVDGECASAGKKALGAIYAAVTHPEGAGVVSVSLPDGCAFAPESYPDQSPAESQTSHPIGVNVSDDHRGELTFRDCRVEGWVNNGGYLAGGEGPCLVEGGLWKNNGNANLRLGDGDEARDVRIEVDETSYTGCGLWLQEGDCRVSGSELRLPNCDNDGLRVSSRSARVRGLKIDCTSSARPIKVNDGDGPVVLEDVELVDSGDGSKHGYAVELWRENTELRNCRFAFRNGDENRNGINVLGTRTVFDGVTATHDADGTTVLVKADDATFRNSTFGGRVDVDRKNASEPRVEDSDFTACECIGFDG</sequence>
<evidence type="ECO:0000256" key="1">
    <source>
        <dbReference type="SAM" id="MobiDB-lite"/>
    </source>
</evidence>
<dbReference type="Gene3D" id="2.160.20.10">
    <property type="entry name" value="Single-stranded right-handed beta-helix, Pectin lyase-like"/>
    <property type="match status" value="1"/>
</dbReference>
<reference evidence="3" key="2">
    <citation type="submission" date="2016-11" db="EMBL/GenBank/DDBJ databases">
        <authorList>
            <person name="Jaros S."/>
            <person name="Januszkiewicz K."/>
            <person name="Wedrychowicz H."/>
        </authorList>
    </citation>
    <scope>NUCLEOTIDE SEQUENCE [LARGE SCALE GENOMIC DNA]</scope>
    <source>
        <strain evidence="3">DX253</strain>
    </source>
</reference>
<organism evidence="2 4">
    <name type="scientific">Haladaptatus paucihalophilus DX253</name>
    <dbReference type="NCBI Taxonomy" id="797209"/>
    <lineage>
        <taxon>Archaea</taxon>
        <taxon>Methanobacteriati</taxon>
        <taxon>Methanobacteriota</taxon>
        <taxon>Stenosarchaea group</taxon>
        <taxon>Halobacteria</taxon>
        <taxon>Halobacteriales</taxon>
        <taxon>Haladaptataceae</taxon>
        <taxon>Haladaptatus</taxon>
    </lineage>
</organism>
<accession>E7QUQ9</accession>
<dbReference type="AlphaFoldDB" id="E7QUQ9"/>
<evidence type="ECO:0000313" key="2">
    <source>
        <dbReference type="EMBL" id="EFW91716.1"/>
    </source>
</evidence>
<dbReference type="OrthoDB" id="202667at2157"/>
<proteinExistence type="predicted"/>
<dbReference type="PATRIC" id="fig|797209.4.peg.2501"/>
<dbReference type="InterPro" id="IPR012334">
    <property type="entry name" value="Pectin_lyas_fold"/>
</dbReference>
<dbReference type="SUPFAM" id="SSF51126">
    <property type="entry name" value="Pectin lyase-like"/>
    <property type="match status" value="1"/>
</dbReference>
<dbReference type="InterPro" id="IPR011050">
    <property type="entry name" value="Pectin_lyase_fold/virulence"/>
</dbReference>
<gene>
    <name evidence="3" type="ORF">SAMN05444342_0086</name>
    <name evidence="2" type="ORF">ZOD2009_12722</name>
</gene>
<evidence type="ECO:0008006" key="6">
    <source>
        <dbReference type="Google" id="ProtNLM"/>
    </source>
</evidence>
<dbReference type="RefSeq" id="WP_007980360.1">
    <property type="nucleotide sequence ID" value="NZ_AEMG01000012.1"/>
</dbReference>
<dbReference type="Proteomes" id="UP000003751">
    <property type="component" value="Unassembled WGS sequence"/>
</dbReference>
<reference evidence="5" key="3">
    <citation type="submission" date="2016-11" db="EMBL/GenBank/DDBJ databases">
        <authorList>
            <person name="Varghese N."/>
            <person name="Submissions S."/>
        </authorList>
    </citation>
    <scope>NUCLEOTIDE SEQUENCE [LARGE SCALE GENOMIC DNA]</scope>
    <source>
        <strain evidence="5">DX253</strain>
    </source>
</reference>
<protein>
    <recommendedName>
        <fullName evidence="6">Right handed beta helix region</fullName>
    </recommendedName>
</protein>
<reference evidence="2 4" key="1">
    <citation type="journal article" date="2014" name="ISME J.">
        <title>Trehalose/2-sulfotrehalose biosynthesis and glycine-betaine uptake are widely spread mechanisms for osmoadaptation in the Halobacteriales.</title>
        <authorList>
            <person name="Youssef N.H."/>
            <person name="Savage-Ashlock K.N."/>
            <person name="McCully A.L."/>
            <person name="Luedtke B."/>
            <person name="Shaw E.I."/>
            <person name="Hoff W.D."/>
            <person name="Elshahed M.S."/>
        </authorList>
    </citation>
    <scope>NUCLEOTIDE SEQUENCE [LARGE SCALE GENOMIC DNA]</scope>
    <source>
        <strain evidence="2 4">DX253</strain>
    </source>
</reference>